<sequence length="277" mass="30667">MTVKIQAKGMSLKVPNYVQRAPTASGIMREILSEAFVRSRREYRTILDGLDFTVDDGDRIALLGRNGAGKTTLLRVLSGAFQPTEGMLEVQGTRQALLNLSLGFNNNASVRENIFLRGTAMGMKLSKMAELVDSILEFADLAEVARHRLLTLSSGQRMRLGFAISTSVQHDIMLMDEWFGAGDASFIAKARTRLSDRVDGCRIMVLASHNLQMIRKTCSRGLVLDGGRQVFIGPVEEAIDAYKAIYQSLPGYVPRYDKKIARAKKRAAARRKAARPE</sequence>
<dbReference type="InterPro" id="IPR027417">
    <property type="entry name" value="P-loop_NTPase"/>
</dbReference>
<dbReference type="PROSITE" id="PS00211">
    <property type="entry name" value="ABC_TRANSPORTER_1"/>
    <property type="match status" value="1"/>
</dbReference>
<evidence type="ECO:0000313" key="7">
    <source>
        <dbReference type="Proteomes" id="UP001501727"/>
    </source>
</evidence>
<dbReference type="InterPro" id="IPR003593">
    <property type="entry name" value="AAA+_ATPase"/>
</dbReference>
<dbReference type="InterPro" id="IPR015860">
    <property type="entry name" value="ABC_transpr_TagH-like"/>
</dbReference>
<reference evidence="7" key="1">
    <citation type="journal article" date="2019" name="Int. J. Syst. Evol. Microbiol.">
        <title>The Global Catalogue of Microorganisms (GCM) 10K type strain sequencing project: providing services to taxonomists for standard genome sequencing and annotation.</title>
        <authorList>
            <consortium name="The Broad Institute Genomics Platform"/>
            <consortium name="The Broad Institute Genome Sequencing Center for Infectious Disease"/>
            <person name="Wu L."/>
            <person name="Ma J."/>
        </authorList>
    </citation>
    <scope>NUCLEOTIDE SEQUENCE [LARGE SCALE GENOMIC DNA]</scope>
    <source>
        <strain evidence="7">JCM 16916</strain>
    </source>
</reference>
<dbReference type="InterPro" id="IPR017871">
    <property type="entry name" value="ABC_transporter-like_CS"/>
</dbReference>
<dbReference type="InterPro" id="IPR003439">
    <property type="entry name" value="ABC_transporter-like_ATP-bd"/>
</dbReference>
<evidence type="ECO:0000256" key="1">
    <source>
        <dbReference type="ARBA" id="ARBA00005417"/>
    </source>
</evidence>
<dbReference type="PANTHER" id="PTHR46743:SF2">
    <property type="entry name" value="TEICHOIC ACIDS EXPORT ATP-BINDING PROTEIN TAGH"/>
    <property type="match status" value="1"/>
</dbReference>
<comment type="caution">
    <text evidence="6">The sequence shown here is derived from an EMBL/GenBank/DDBJ whole genome shotgun (WGS) entry which is preliminary data.</text>
</comment>
<evidence type="ECO:0000256" key="3">
    <source>
        <dbReference type="ARBA" id="ARBA00022741"/>
    </source>
</evidence>
<proteinExistence type="inferred from homology"/>
<protein>
    <submittedName>
        <fullName evidence="6">ABC transporter ATP-binding protein</fullName>
    </submittedName>
</protein>
<dbReference type="Pfam" id="PF00005">
    <property type="entry name" value="ABC_tran"/>
    <property type="match status" value="1"/>
</dbReference>
<feature type="domain" description="ABC transporter" evidence="5">
    <location>
        <begin position="31"/>
        <end position="251"/>
    </location>
</feature>
<name>A0ABP7MWQ6_9GAMM</name>
<dbReference type="PANTHER" id="PTHR46743">
    <property type="entry name" value="TEICHOIC ACIDS EXPORT ATP-BINDING PROTEIN TAGH"/>
    <property type="match status" value="1"/>
</dbReference>
<dbReference type="RefSeq" id="WP_344760501.1">
    <property type="nucleotide sequence ID" value="NZ_BAAAZU010000030.1"/>
</dbReference>
<dbReference type="CDD" id="cd03220">
    <property type="entry name" value="ABC_KpsT_Wzt"/>
    <property type="match status" value="1"/>
</dbReference>
<dbReference type="Proteomes" id="UP001501727">
    <property type="component" value="Unassembled WGS sequence"/>
</dbReference>
<keyword evidence="4 6" id="KW-0067">ATP-binding</keyword>
<dbReference type="EMBL" id="BAAAZU010000030">
    <property type="protein sequence ID" value="GAA3931733.1"/>
    <property type="molecule type" value="Genomic_DNA"/>
</dbReference>
<keyword evidence="3" id="KW-0547">Nucleotide-binding</keyword>
<comment type="similarity">
    <text evidence="1">Belongs to the ABC transporter superfamily.</text>
</comment>
<dbReference type="SUPFAM" id="SSF52540">
    <property type="entry name" value="P-loop containing nucleoside triphosphate hydrolases"/>
    <property type="match status" value="1"/>
</dbReference>
<dbReference type="PROSITE" id="PS50893">
    <property type="entry name" value="ABC_TRANSPORTER_2"/>
    <property type="match status" value="1"/>
</dbReference>
<dbReference type="Gene3D" id="3.40.50.300">
    <property type="entry name" value="P-loop containing nucleotide triphosphate hydrolases"/>
    <property type="match status" value="1"/>
</dbReference>
<gene>
    <name evidence="6" type="ORF">GCM10022229_26580</name>
</gene>
<keyword evidence="2" id="KW-0813">Transport</keyword>
<evidence type="ECO:0000313" key="6">
    <source>
        <dbReference type="EMBL" id="GAA3931733.1"/>
    </source>
</evidence>
<dbReference type="InterPro" id="IPR050683">
    <property type="entry name" value="Bact_Polysacc_Export_ATP-bd"/>
</dbReference>
<keyword evidence="7" id="KW-1185">Reference proteome</keyword>
<accession>A0ABP7MWQ6</accession>
<dbReference type="SMART" id="SM00382">
    <property type="entry name" value="AAA"/>
    <property type="match status" value="1"/>
</dbReference>
<organism evidence="6 7">
    <name type="scientific">Luteimonas lutimaris</name>
    <dbReference type="NCBI Taxonomy" id="698645"/>
    <lineage>
        <taxon>Bacteria</taxon>
        <taxon>Pseudomonadati</taxon>
        <taxon>Pseudomonadota</taxon>
        <taxon>Gammaproteobacteria</taxon>
        <taxon>Lysobacterales</taxon>
        <taxon>Lysobacteraceae</taxon>
        <taxon>Luteimonas</taxon>
    </lineage>
</organism>
<evidence type="ECO:0000256" key="2">
    <source>
        <dbReference type="ARBA" id="ARBA00022448"/>
    </source>
</evidence>
<evidence type="ECO:0000256" key="4">
    <source>
        <dbReference type="ARBA" id="ARBA00022840"/>
    </source>
</evidence>
<dbReference type="GO" id="GO:0005524">
    <property type="term" value="F:ATP binding"/>
    <property type="evidence" value="ECO:0007669"/>
    <property type="project" value="UniProtKB-KW"/>
</dbReference>
<evidence type="ECO:0000259" key="5">
    <source>
        <dbReference type="PROSITE" id="PS50893"/>
    </source>
</evidence>